<dbReference type="GO" id="GO:0015085">
    <property type="term" value="F:calcium ion transmembrane transporter activity"/>
    <property type="evidence" value="ECO:0007669"/>
    <property type="project" value="TreeGrafter"/>
</dbReference>
<dbReference type="InterPro" id="IPR049555">
    <property type="entry name" value="GDT1-like_CS"/>
</dbReference>
<accession>A0A316VE49</accession>
<feature type="transmembrane region" description="Helical" evidence="6">
    <location>
        <begin position="91"/>
        <end position="110"/>
    </location>
</feature>
<gene>
    <name evidence="7" type="ORF">FA14DRAFT_107893</name>
</gene>
<evidence type="ECO:0000256" key="5">
    <source>
        <dbReference type="ARBA" id="ARBA00023136"/>
    </source>
</evidence>
<evidence type="ECO:0000313" key="8">
    <source>
        <dbReference type="Proteomes" id="UP000245771"/>
    </source>
</evidence>
<dbReference type="GO" id="GO:0000329">
    <property type="term" value="C:fungal-type vacuole membrane"/>
    <property type="evidence" value="ECO:0007669"/>
    <property type="project" value="TreeGrafter"/>
</dbReference>
<dbReference type="Proteomes" id="UP000245771">
    <property type="component" value="Unassembled WGS sequence"/>
</dbReference>
<dbReference type="GO" id="GO:0005384">
    <property type="term" value="F:manganese ion transmembrane transporter activity"/>
    <property type="evidence" value="ECO:0007669"/>
    <property type="project" value="TreeGrafter"/>
</dbReference>
<dbReference type="GO" id="GO:0032472">
    <property type="term" value="P:Golgi calcium ion transport"/>
    <property type="evidence" value="ECO:0007669"/>
    <property type="project" value="TreeGrafter"/>
</dbReference>
<feature type="non-terminal residue" evidence="7">
    <location>
        <position position="1"/>
    </location>
</feature>
<dbReference type="PANTHER" id="PTHR12608:SF1">
    <property type="entry name" value="TRANSMEMBRANE PROTEIN 165"/>
    <property type="match status" value="1"/>
</dbReference>
<dbReference type="EMBL" id="KZ819604">
    <property type="protein sequence ID" value="PWN34281.1"/>
    <property type="molecule type" value="Genomic_DNA"/>
</dbReference>
<feature type="transmembrane region" description="Helical" evidence="6">
    <location>
        <begin position="65"/>
        <end position="85"/>
    </location>
</feature>
<keyword evidence="8" id="KW-1185">Reference proteome</keyword>
<dbReference type="InParanoid" id="A0A316VE49"/>
<dbReference type="PROSITE" id="PS01214">
    <property type="entry name" value="UPF0016"/>
    <property type="match status" value="1"/>
</dbReference>
<evidence type="ECO:0000256" key="2">
    <source>
        <dbReference type="ARBA" id="ARBA00009190"/>
    </source>
</evidence>
<protein>
    <recommendedName>
        <fullName evidence="6">GDT1 family protein</fullName>
    </recommendedName>
</protein>
<dbReference type="Pfam" id="PF01169">
    <property type="entry name" value="GDT1"/>
    <property type="match status" value="2"/>
</dbReference>
<keyword evidence="3 6" id="KW-0812">Transmembrane</keyword>
<keyword evidence="4 6" id="KW-1133">Transmembrane helix</keyword>
<comment type="similarity">
    <text evidence="2 6">Belongs to the GDT1 family.</text>
</comment>
<evidence type="ECO:0000256" key="1">
    <source>
        <dbReference type="ARBA" id="ARBA00004141"/>
    </source>
</evidence>
<feature type="transmembrane region" description="Helical" evidence="6">
    <location>
        <begin position="178"/>
        <end position="196"/>
    </location>
</feature>
<evidence type="ECO:0000256" key="6">
    <source>
        <dbReference type="RuleBase" id="RU365102"/>
    </source>
</evidence>
<comment type="subcellular location">
    <subcellularLocation>
        <location evidence="1 6">Membrane</location>
        <topology evidence="1 6">Multi-pass membrane protein</topology>
    </subcellularLocation>
</comment>
<evidence type="ECO:0000313" key="7">
    <source>
        <dbReference type="EMBL" id="PWN34281.1"/>
    </source>
</evidence>
<sequence length="272" mass="29271">AMDTLSTPSDAMAAHGLSVASSFSKAWQEDPKAIWSSFSMIIVSEIGDKTFLIAAILAMRQSRSIVFGGAFGALALMSILSAFMGVVLPTLLPRSVTTLMAAVLFFVFGVKMLRDGMQMTGEEMGEEWEEAKREVEEEANADDRFEMNDLEEGSLSKTRSPNASTFSIEGLKDGTRNLCGLCFSPVFAHAFILTFLGEWGDRSQIATIALAAAHNIALVSFGTIAGHAICTGLAVMGGRWIATRISVKHVTLGGALMFIIFGLLYTFESITE</sequence>
<organism evidence="7 8">
    <name type="scientific">Meira miltonrushii</name>
    <dbReference type="NCBI Taxonomy" id="1280837"/>
    <lineage>
        <taxon>Eukaryota</taxon>
        <taxon>Fungi</taxon>
        <taxon>Dikarya</taxon>
        <taxon>Basidiomycota</taxon>
        <taxon>Ustilaginomycotina</taxon>
        <taxon>Exobasidiomycetes</taxon>
        <taxon>Exobasidiales</taxon>
        <taxon>Brachybasidiaceae</taxon>
        <taxon>Meira</taxon>
    </lineage>
</organism>
<dbReference type="STRING" id="1280837.A0A316VE49"/>
<dbReference type="RefSeq" id="XP_025354583.1">
    <property type="nucleotide sequence ID" value="XM_025495823.1"/>
</dbReference>
<proteinExistence type="inferred from homology"/>
<dbReference type="InterPro" id="IPR001727">
    <property type="entry name" value="GDT1-like"/>
</dbReference>
<dbReference type="GO" id="GO:0005794">
    <property type="term" value="C:Golgi apparatus"/>
    <property type="evidence" value="ECO:0007669"/>
    <property type="project" value="TreeGrafter"/>
</dbReference>
<feature type="transmembrane region" description="Helical" evidence="6">
    <location>
        <begin position="249"/>
        <end position="267"/>
    </location>
</feature>
<dbReference type="PANTHER" id="PTHR12608">
    <property type="entry name" value="TRANSMEMBRANE PROTEIN HTP-1 RELATED"/>
    <property type="match status" value="1"/>
</dbReference>
<dbReference type="FunCoup" id="A0A316VE49">
    <property type="interactions" value="392"/>
</dbReference>
<evidence type="ECO:0000256" key="3">
    <source>
        <dbReference type="ARBA" id="ARBA00022692"/>
    </source>
</evidence>
<name>A0A316VE49_9BASI</name>
<dbReference type="OrthoDB" id="442680at2759"/>
<evidence type="ECO:0000256" key="4">
    <source>
        <dbReference type="ARBA" id="ARBA00022989"/>
    </source>
</evidence>
<keyword evidence="5 6" id="KW-0472">Membrane</keyword>
<reference evidence="7 8" key="1">
    <citation type="journal article" date="2018" name="Mol. Biol. Evol.">
        <title>Broad Genomic Sampling Reveals a Smut Pathogenic Ancestry of the Fungal Clade Ustilaginomycotina.</title>
        <authorList>
            <person name="Kijpornyongpan T."/>
            <person name="Mondo S.J."/>
            <person name="Barry K."/>
            <person name="Sandor L."/>
            <person name="Lee J."/>
            <person name="Lipzen A."/>
            <person name="Pangilinan J."/>
            <person name="LaButti K."/>
            <person name="Hainaut M."/>
            <person name="Henrissat B."/>
            <person name="Grigoriev I.V."/>
            <person name="Spatafora J.W."/>
            <person name="Aime M.C."/>
        </authorList>
    </citation>
    <scope>NUCLEOTIDE SEQUENCE [LARGE SCALE GENOMIC DNA]</scope>
    <source>
        <strain evidence="7 8">MCA 3882</strain>
    </source>
</reference>
<feature type="transmembrane region" description="Helical" evidence="6">
    <location>
        <begin position="216"/>
        <end position="237"/>
    </location>
</feature>
<dbReference type="GO" id="GO:0032468">
    <property type="term" value="P:Golgi calcium ion homeostasis"/>
    <property type="evidence" value="ECO:0007669"/>
    <property type="project" value="TreeGrafter"/>
</dbReference>
<feature type="non-terminal residue" evidence="7">
    <location>
        <position position="272"/>
    </location>
</feature>
<dbReference type="AlphaFoldDB" id="A0A316VE49"/>
<dbReference type="GeneID" id="37017604"/>